<dbReference type="InterPro" id="IPR000515">
    <property type="entry name" value="MetI-like"/>
</dbReference>
<sequence length="270" mass="28980">MRWKPGLRWKPGPTWKADLRWKLAVALEVAALIAIWELAVSAFGLANPKQVPPPSEVWSAFWRMAGDGSLGGNLAFSTRNAVAGFLLAVVAGIGCGLALGSSRWVRDIGGPPFWTAYSMPRIAFQPLLVLWLGFGAAPKILIIFLMAVFPIAINTMDGVRGVPPSLVKAARVYGARRLTIFFKVQLQAALPLILTGVRMGVARAMVGIVIGEFIGGSQGLGYLIFRRSADFDLASALAVTLLLVVIANVLMALVSLVRRLVAPWYAEGLS</sequence>
<feature type="transmembrane region" description="Helical" evidence="7">
    <location>
        <begin position="205"/>
        <end position="225"/>
    </location>
</feature>
<evidence type="ECO:0000313" key="10">
    <source>
        <dbReference type="Proteomes" id="UP000669179"/>
    </source>
</evidence>
<evidence type="ECO:0000256" key="6">
    <source>
        <dbReference type="ARBA" id="ARBA00023136"/>
    </source>
</evidence>
<comment type="caution">
    <text evidence="9">The sequence shown here is derived from an EMBL/GenBank/DDBJ whole genome shotgun (WGS) entry which is preliminary data.</text>
</comment>
<comment type="similarity">
    <text evidence="7">Belongs to the binding-protein-dependent transport system permease family.</text>
</comment>
<dbReference type="Gene3D" id="1.10.3720.10">
    <property type="entry name" value="MetI-like"/>
    <property type="match status" value="1"/>
</dbReference>
<evidence type="ECO:0000259" key="8">
    <source>
        <dbReference type="PROSITE" id="PS50928"/>
    </source>
</evidence>
<dbReference type="GO" id="GO:0005886">
    <property type="term" value="C:plasma membrane"/>
    <property type="evidence" value="ECO:0007669"/>
    <property type="project" value="UniProtKB-SubCell"/>
</dbReference>
<dbReference type="RefSeq" id="WP_208257867.1">
    <property type="nucleotide sequence ID" value="NZ_JAGEOJ010000009.1"/>
</dbReference>
<dbReference type="Proteomes" id="UP000669179">
    <property type="component" value="Unassembled WGS sequence"/>
</dbReference>
<feature type="transmembrane region" description="Helical" evidence="7">
    <location>
        <begin position="237"/>
        <end position="257"/>
    </location>
</feature>
<dbReference type="InterPro" id="IPR035906">
    <property type="entry name" value="MetI-like_sf"/>
</dbReference>
<dbReference type="CDD" id="cd06261">
    <property type="entry name" value="TM_PBP2"/>
    <property type="match status" value="1"/>
</dbReference>
<accession>A0A939T4Y9</accession>
<name>A0A939T4Y9_9ACTN</name>
<evidence type="ECO:0000256" key="2">
    <source>
        <dbReference type="ARBA" id="ARBA00022448"/>
    </source>
</evidence>
<keyword evidence="2 7" id="KW-0813">Transport</keyword>
<feature type="transmembrane region" description="Helical" evidence="7">
    <location>
        <begin position="21"/>
        <end position="46"/>
    </location>
</feature>
<gene>
    <name evidence="9" type="ORF">J4573_23020</name>
</gene>
<evidence type="ECO:0000313" key="9">
    <source>
        <dbReference type="EMBL" id="MBO2449993.1"/>
    </source>
</evidence>
<comment type="subcellular location">
    <subcellularLocation>
        <location evidence="1 7">Cell membrane</location>
        <topology evidence="1 7">Multi-pass membrane protein</topology>
    </subcellularLocation>
</comment>
<keyword evidence="10" id="KW-1185">Reference proteome</keyword>
<proteinExistence type="inferred from homology"/>
<evidence type="ECO:0000256" key="3">
    <source>
        <dbReference type="ARBA" id="ARBA00022475"/>
    </source>
</evidence>
<dbReference type="GO" id="GO:0055085">
    <property type="term" value="P:transmembrane transport"/>
    <property type="evidence" value="ECO:0007669"/>
    <property type="project" value="InterPro"/>
</dbReference>
<reference evidence="9" key="1">
    <citation type="submission" date="2021-03" db="EMBL/GenBank/DDBJ databases">
        <authorList>
            <person name="Kanchanasin P."/>
            <person name="Saeng-In P."/>
            <person name="Phongsopitanun W."/>
            <person name="Yuki M."/>
            <person name="Kudo T."/>
            <person name="Ohkuma M."/>
            <person name="Tanasupawat S."/>
        </authorList>
    </citation>
    <scope>NUCLEOTIDE SEQUENCE</scope>
    <source>
        <strain evidence="9">GKU 128</strain>
    </source>
</reference>
<protein>
    <submittedName>
        <fullName evidence="9">ABC transporter permease</fullName>
    </submittedName>
</protein>
<dbReference type="PROSITE" id="PS50928">
    <property type="entry name" value="ABC_TM1"/>
    <property type="match status" value="1"/>
</dbReference>
<keyword evidence="4 7" id="KW-0812">Transmembrane</keyword>
<keyword evidence="3" id="KW-1003">Cell membrane</keyword>
<dbReference type="AlphaFoldDB" id="A0A939T4Y9"/>
<dbReference type="Pfam" id="PF00528">
    <property type="entry name" value="BPD_transp_1"/>
    <property type="match status" value="1"/>
</dbReference>
<evidence type="ECO:0000256" key="7">
    <source>
        <dbReference type="RuleBase" id="RU363032"/>
    </source>
</evidence>
<keyword evidence="6 7" id="KW-0472">Membrane</keyword>
<evidence type="ECO:0000256" key="4">
    <source>
        <dbReference type="ARBA" id="ARBA00022692"/>
    </source>
</evidence>
<keyword evidence="5 7" id="KW-1133">Transmembrane helix</keyword>
<dbReference type="SUPFAM" id="SSF161098">
    <property type="entry name" value="MetI-like"/>
    <property type="match status" value="1"/>
</dbReference>
<evidence type="ECO:0000256" key="5">
    <source>
        <dbReference type="ARBA" id="ARBA00022989"/>
    </source>
</evidence>
<dbReference type="EMBL" id="JAGEOJ010000009">
    <property type="protein sequence ID" value="MBO2449993.1"/>
    <property type="molecule type" value="Genomic_DNA"/>
</dbReference>
<evidence type="ECO:0000256" key="1">
    <source>
        <dbReference type="ARBA" id="ARBA00004651"/>
    </source>
</evidence>
<organism evidence="9 10">
    <name type="scientific">Actinomadura barringtoniae</name>
    <dbReference type="NCBI Taxonomy" id="1427535"/>
    <lineage>
        <taxon>Bacteria</taxon>
        <taxon>Bacillati</taxon>
        <taxon>Actinomycetota</taxon>
        <taxon>Actinomycetes</taxon>
        <taxon>Streptosporangiales</taxon>
        <taxon>Thermomonosporaceae</taxon>
        <taxon>Actinomadura</taxon>
    </lineage>
</organism>
<feature type="transmembrane region" description="Helical" evidence="7">
    <location>
        <begin position="81"/>
        <end position="101"/>
    </location>
</feature>
<dbReference type="PANTHER" id="PTHR30151">
    <property type="entry name" value="ALKANE SULFONATE ABC TRANSPORTER-RELATED, MEMBRANE SUBUNIT"/>
    <property type="match status" value="1"/>
</dbReference>
<dbReference type="PANTHER" id="PTHR30151:SF0">
    <property type="entry name" value="ABC TRANSPORTER PERMEASE PROTEIN MJ0413-RELATED"/>
    <property type="match status" value="1"/>
</dbReference>
<feature type="domain" description="ABC transmembrane type-1" evidence="8">
    <location>
        <begin position="74"/>
        <end position="254"/>
    </location>
</feature>